<organism evidence="1 2">
    <name type="scientific">Pleomassaria siparia CBS 279.74</name>
    <dbReference type="NCBI Taxonomy" id="1314801"/>
    <lineage>
        <taxon>Eukaryota</taxon>
        <taxon>Fungi</taxon>
        <taxon>Dikarya</taxon>
        <taxon>Ascomycota</taxon>
        <taxon>Pezizomycotina</taxon>
        <taxon>Dothideomycetes</taxon>
        <taxon>Pleosporomycetidae</taxon>
        <taxon>Pleosporales</taxon>
        <taxon>Pleomassariaceae</taxon>
        <taxon>Pleomassaria</taxon>
    </lineage>
</organism>
<gene>
    <name evidence="1" type="ORF">K504DRAFT_208385</name>
</gene>
<evidence type="ECO:0000313" key="2">
    <source>
        <dbReference type="Proteomes" id="UP000799428"/>
    </source>
</evidence>
<evidence type="ECO:0000313" key="1">
    <source>
        <dbReference type="EMBL" id="KAF2712653.1"/>
    </source>
</evidence>
<accession>A0A6G1KJ52</accession>
<dbReference type="AlphaFoldDB" id="A0A6G1KJ52"/>
<dbReference type="Proteomes" id="UP000799428">
    <property type="component" value="Unassembled WGS sequence"/>
</dbReference>
<protein>
    <submittedName>
        <fullName evidence="1">Uncharacterized protein</fullName>
    </submittedName>
</protein>
<reference evidence="1" key="1">
    <citation type="journal article" date="2020" name="Stud. Mycol.">
        <title>101 Dothideomycetes genomes: a test case for predicting lifestyles and emergence of pathogens.</title>
        <authorList>
            <person name="Haridas S."/>
            <person name="Albert R."/>
            <person name="Binder M."/>
            <person name="Bloem J."/>
            <person name="Labutti K."/>
            <person name="Salamov A."/>
            <person name="Andreopoulos B."/>
            <person name="Baker S."/>
            <person name="Barry K."/>
            <person name="Bills G."/>
            <person name="Bluhm B."/>
            <person name="Cannon C."/>
            <person name="Castanera R."/>
            <person name="Culley D."/>
            <person name="Daum C."/>
            <person name="Ezra D."/>
            <person name="Gonzalez J."/>
            <person name="Henrissat B."/>
            <person name="Kuo A."/>
            <person name="Liang C."/>
            <person name="Lipzen A."/>
            <person name="Lutzoni F."/>
            <person name="Magnuson J."/>
            <person name="Mondo S."/>
            <person name="Nolan M."/>
            <person name="Ohm R."/>
            <person name="Pangilinan J."/>
            <person name="Park H.-J."/>
            <person name="Ramirez L."/>
            <person name="Alfaro M."/>
            <person name="Sun H."/>
            <person name="Tritt A."/>
            <person name="Yoshinaga Y."/>
            <person name="Zwiers L.-H."/>
            <person name="Turgeon B."/>
            <person name="Goodwin S."/>
            <person name="Spatafora J."/>
            <person name="Crous P."/>
            <person name="Grigoriev I."/>
        </authorList>
    </citation>
    <scope>NUCLEOTIDE SEQUENCE</scope>
    <source>
        <strain evidence="1">CBS 279.74</strain>
    </source>
</reference>
<dbReference type="EMBL" id="MU005766">
    <property type="protein sequence ID" value="KAF2712653.1"/>
    <property type="molecule type" value="Genomic_DNA"/>
</dbReference>
<keyword evidence="2" id="KW-1185">Reference proteome</keyword>
<sequence length="166" mass="19618">MPCPWTLTQVETCYVLHDCTFVRKQCEERLAAQGFPQSDGWRAAYHLEGSQIDQILRTTSILYRVSMRGHTYAERKYWIVIPRRCSRHLTLMRGHRFVRREQDNAEGRTYLTFVSVQCWRRKALYEVYRTNRIQELKIGIVKNTLKVAVAHCNINAMWDSIRGSCC</sequence>
<name>A0A6G1KJ52_9PLEO</name>
<proteinExistence type="predicted"/>